<comment type="caution">
    <text evidence="2">The sequence shown here is derived from an EMBL/GenBank/DDBJ whole genome shotgun (WGS) entry which is preliminary data.</text>
</comment>
<gene>
    <name evidence="2" type="ORF">C471_02620</name>
</gene>
<protein>
    <submittedName>
        <fullName evidence="2">Uncharacterized protein</fullName>
    </submittedName>
</protein>
<feature type="region of interest" description="Disordered" evidence="1">
    <location>
        <begin position="1"/>
        <end position="59"/>
    </location>
</feature>
<evidence type="ECO:0000313" key="3">
    <source>
        <dbReference type="Proteomes" id="UP000011514"/>
    </source>
</evidence>
<keyword evidence="3" id="KW-1185">Reference proteome</keyword>
<reference evidence="2 3" key="1">
    <citation type="journal article" date="2014" name="PLoS Genet.">
        <title>Phylogenetically driven sequencing of extremely halophilic archaea reveals strategies for static and dynamic osmo-response.</title>
        <authorList>
            <person name="Becker E.A."/>
            <person name="Seitzer P.M."/>
            <person name="Tritt A."/>
            <person name="Larsen D."/>
            <person name="Krusor M."/>
            <person name="Yao A.I."/>
            <person name="Wu D."/>
            <person name="Madern D."/>
            <person name="Eisen J.A."/>
            <person name="Darling A.E."/>
            <person name="Facciotti M.T."/>
        </authorList>
    </citation>
    <scope>NUCLEOTIDE SEQUENCE [LARGE SCALE GENOMIC DNA]</scope>
    <source>
        <strain evidence="2 3">DSM 1137</strain>
    </source>
</reference>
<feature type="compositionally biased region" description="Basic and acidic residues" evidence="1">
    <location>
        <begin position="1"/>
        <end position="42"/>
    </location>
</feature>
<name>M0E4Y7_9EURY</name>
<dbReference type="eggNOG" id="arCOG04575">
    <property type="taxonomic scope" value="Archaea"/>
</dbReference>
<evidence type="ECO:0000313" key="2">
    <source>
        <dbReference type="EMBL" id="ELZ42850.1"/>
    </source>
</evidence>
<dbReference type="EMBL" id="AOJE01000010">
    <property type="protein sequence ID" value="ELZ42850.1"/>
    <property type="molecule type" value="Genomic_DNA"/>
</dbReference>
<dbReference type="PATRIC" id="fig|1227484.4.peg.536"/>
<dbReference type="AlphaFoldDB" id="M0E4Y7"/>
<dbReference type="Proteomes" id="UP000011514">
    <property type="component" value="Unassembled WGS sequence"/>
</dbReference>
<evidence type="ECO:0000256" key="1">
    <source>
        <dbReference type="SAM" id="MobiDB-lite"/>
    </source>
</evidence>
<sequence>MPLKRDVGRMADTKSGRDKQAREEERRRIQRDISEARERGDEPEPTADPPTECHRRGCSEPVAFSVTERYQEETGAGAVEATAFLCADHAAGESPTNLYDAYEGYVFRVEPVAGGDGS</sequence>
<accession>M0E4Y7</accession>
<dbReference type="STRING" id="1227484.C471_02620"/>
<organism evidence="2 3">
    <name type="scientific">Halorubrum saccharovorum DSM 1137</name>
    <dbReference type="NCBI Taxonomy" id="1227484"/>
    <lineage>
        <taxon>Archaea</taxon>
        <taxon>Methanobacteriati</taxon>
        <taxon>Methanobacteriota</taxon>
        <taxon>Stenosarchaea group</taxon>
        <taxon>Halobacteria</taxon>
        <taxon>Halobacteriales</taxon>
        <taxon>Haloferacaceae</taxon>
        <taxon>Halorubrum</taxon>
    </lineage>
</organism>
<proteinExistence type="predicted"/>